<evidence type="ECO:0000313" key="1">
    <source>
        <dbReference type="EMBL" id="CAE6397274.1"/>
    </source>
</evidence>
<proteinExistence type="predicted"/>
<evidence type="ECO:0008006" key="3">
    <source>
        <dbReference type="Google" id="ProtNLM"/>
    </source>
</evidence>
<dbReference type="Proteomes" id="UP000663846">
    <property type="component" value="Unassembled WGS sequence"/>
</dbReference>
<evidence type="ECO:0000313" key="2">
    <source>
        <dbReference type="Proteomes" id="UP000663846"/>
    </source>
</evidence>
<organism evidence="1 2">
    <name type="scientific">Rhizoctonia solani</name>
    <dbReference type="NCBI Taxonomy" id="456999"/>
    <lineage>
        <taxon>Eukaryota</taxon>
        <taxon>Fungi</taxon>
        <taxon>Dikarya</taxon>
        <taxon>Basidiomycota</taxon>
        <taxon>Agaricomycotina</taxon>
        <taxon>Agaricomycetes</taxon>
        <taxon>Cantharellales</taxon>
        <taxon>Ceratobasidiaceae</taxon>
        <taxon>Rhizoctonia</taxon>
    </lineage>
</organism>
<accession>A0A8H2WSC1</accession>
<gene>
    <name evidence="1" type="ORF">RDB_LOCUS51728</name>
</gene>
<name>A0A8H2WSC1_9AGAM</name>
<protein>
    <recommendedName>
        <fullName evidence="3">Mediator of RNA polymerase II transcription subunit 16</fullName>
    </recommendedName>
</protein>
<reference evidence="1" key="1">
    <citation type="submission" date="2021-01" db="EMBL/GenBank/DDBJ databases">
        <authorList>
            <person name="Kaushik A."/>
        </authorList>
    </citation>
    <scope>NUCLEOTIDE SEQUENCE</scope>
    <source>
        <strain evidence="1">AG1-1C</strain>
    </source>
</reference>
<dbReference type="EMBL" id="CAJMWS010000300">
    <property type="protein sequence ID" value="CAE6397274.1"/>
    <property type="molecule type" value="Genomic_DNA"/>
</dbReference>
<dbReference type="AlphaFoldDB" id="A0A8H2WSC1"/>
<sequence length="942" mass="104858">MTQPVDDIAWEDLKLMLDENCVRPFAWSSHNLLFLSDPLSPTIHAKHLPPAAEASRAPDVVSQTHSYPLRFTLPPPTPIMEMAHAYGPATTLSISPQDKYLYAFFPPAQPNISTGGLGCVWGVEESLDTWVVKDFWHYPAEAGVVAMRWLGEEREWHAQTGPILRATRYPPLGPKLHHNHPAFLVVTGDYNLHLYFQPYPSVLDSSQSTGLHRFFNTLSVGLLNPAAAVQGQHEHIPVYDTTLGGKRTCIKAGIGLGYNDWSILVATRPSLIPSQHTDNSISMAAVMNELIPDDNGGELTPMTWMRGGMWGEEDLIELCEVEVDLLSDEPCLVTTPLRSIPTPKDNEAYVTHILVTSHPLESLPSAPVSDLSEVRCSFQVVAAFLTNTEHSQPSSKVISWKIGKSSAIPESRSSSPSRNKTSGQASDWSCLQSAQITYESSVISAAQIWDAAGQVLLCKINLTHVPYETLNNRIKIGELIIVSRHGQNVNSERLLAYSDCSVSLENNPLFEPEPVLRRQNKINKDIPMFISASPHRTLICTTSSTQRTPTVSILTAPRWKGTATQSSAMRMISSAIALQVRQSSGSDLSDVTRAMWEIVPKTNATEASIALQGIFNEVFILLDSPLEFDVNQPWLMSLIGVLLMAYRWSPFKEMRSRWKTASEICQLYAVVRALDDSRSVNEGVQYDFTPQGIWELIQQVRWVIERCESLLRTLVEWEGRQFSEETPSELMMAIHPLPLELFSRAVVHLNRLKTATNNLKKTENNQIAVFSLSILVDDAGVDFTAFTIALQTAKELVRNPDVPNPKEHYRQSLIALKTSEALFPLLRRVAAEYTKPQVLHRIRLFIPPDDLLVSRTVATAESSAAPNPEMDIIRKTKISHGLSETLDPSMKTCVRCGGRTSIAPLTDIGNGWRVFEHIWRNHCVCGGLWSQRPSEGLLGARI</sequence>
<comment type="caution">
    <text evidence="1">The sequence shown here is derived from an EMBL/GenBank/DDBJ whole genome shotgun (WGS) entry which is preliminary data.</text>
</comment>